<accession>A0A919R6L7</accession>
<reference evidence="2" key="1">
    <citation type="submission" date="2021-01" db="EMBL/GenBank/DDBJ databases">
        <title>Whole genome shotgun sequence of Sphaerisporangium rufum NBRC 109079.</title>
        <authorList>
            <person name="Komaki H."/>
            <person name="Tamura T."/>
        </authorList>
    </citation>
    <scope>NUCLEOTIDE SEQUENCE</scope>
    <source>
        <strain evidence="2">NBRC 109079</strain>
    </source>
</reference>
<protein>
    <submittedName>
        <fullName evidence="2">Uncharacterized protein</fullName>
    </submittedName>
</protein>
<evidence type="ECO:0000313" key="3">
    <source>
        <dbReference type="Proteomes" id="UP000655287"/>
    </source>
</evidence>
<feature type="transmembrane region" description="Helical" evidence="1">
    <location>
        <begin position="68"/>
        <end position="92"/>
    </location>
</feature>
<feature type="transmembrane region" description="Helical" evidence="1">
    <location>
        <begin position="37"/>
        <end position="61"/>
    </location>
</feature>
<proteinExistence type="predicted"/>
<keyword evidence="1" id="KW-0812">Transmembrane</keyword>
<name>A0A919R6L7_9ACTN</name>
<sequence length="148" mass="14971">MRKVYTALAGLTLLALVVQFYFAGVGAFDRPLDDGSFALHSITGMAVIPLLSILATIAAALARAPGRLIGLTIAPLGLVIVQALIVMVGKVLSDDTGATTPVSLAVLGLHALNGMATMGVAATAFRRARLFMAEGAATAAPAGAMPAR</sequence>
<dbReference type="EMBL" id="BOOU01000058">
    <property type="protein sequence ID" value="GII79366.1"/>
    <property type="molecule type" value="Genomic_DNA"/>
</dbReference>
<dbReference type="RefSeq" id="WP_203989309.1">
    <property type="nucleotide sequence ID" value="NZ_BOOU01000058.1"/>
</dbReference>
<evidence type="ECO:0000256" key="1">
    <source>
        <dbReference type="SAM" id="Phobius"/>
    </source>
</evidence>
<feature type="transmembrane region" description="Helical" evidence="1">
    <location>
        <begin position="104"/>
        <end position="125"/>
    </location>
</feature>
<dbReference type="Proteomes" id="UP000655287">
    <property type="component" value="Unassembled WGS sequence"/>
</dbReference>
<keyword evidence="1" id="KW-0472">Membrane</keyword>
<keyword evidence="3" id="KW-1185">Reference proteome</keyword>
<comment type="caution">
    <text evidence="2">The sequence shown here is derived from an EMBL/GenBank/DDBJ whole genome shotgun (WGS) entry which is preliminary data.</text>
</comment>
<organism evidence="2 3">
    <name type="scientific">Sphaerisporangium rufum</name>
    <dbReference type="NCBI Taxonomy" id="1381558"/>
    <lineage>
        <taxon>Bacteria</taxon>
        <taxon>Bacillati</taxon>
        <taxon>Actinomycetota</taxon>
        <taxon>Actinomycetes</taxon>
        <taxon>Streptosporangiales</taxon>
        <taxon>Streptosporangiaceae</taxon>
        <taxon>Sphaerisporangium</taxon>
    </lineage>
</organism>
<dbReference type="Pfam" id="PF19728">
    <property type="entry name" value="DUF6220"/>
    <property type="match status" value="1"/>
</dbReference>
<dbReference type="InterPro" id="IPR046192">
    <property type="entry name" value="DUF6220"/>
</dbReference>
<keyword evidence="1" id="KW-1133">Transmembrane helix</keyword>
<dbReference type="AlphaFoldDB" id="A0A919R6L7"/>
<evidence type="ECO:0000313" key="2">
    <source>
        <dbReference type="EMBL" id="GII79366.1"/>
    </source>
</evidence>
<gene>
    <name evidence="2" type="ORF">Sru01_43480</name>
</gene>